<dbReference type="Pfam" id="PF08281">
    <property type="entry name" value="Sigma70_r4_2"/>
    <property type="match status" value="1"/>
</dbReference>
<dbReference type="InterPro" id="IPR036388">
    <property type="entry name" value="WH-like_DNA-bd_sf"/>
</dbReference>
<reference evidence="8" key="1">
    <citation type="submission" date="2016-10" db="EMBL/GenBank/DDBJ databases">
        <authorList>
            <person name="Varghese N."/>
            <person name="Submissions S."/>
        </authorList>
    </citation>
    <scope>NUCLEOTIDE SEQUENCE [LARGE SCALE GENOMIC DNA]</scope>
    <source>
        <strain evidence="8">Nm71</strain>
    </source>
</reference>
<evidence type="ECO:0000259" key="6">
    <source>
        <dbReference type="Pfam" id="PF08281"/>
    </source>
</evidence>
<dbReference type="Pfam" id="PF04542">
    <property type="entry name" value="Sigma70_r2"/>
    <property type="match status" value="1"/>
</dbReference>
<protein>
    <submittedName>
        <fullName evidence="7">RNA polymerase sigma-70 factor, ECF subfamily</fullName>
    </submittedName>
</protein>
<dbReference type="GO" id="GO:0016987">
    <property type="term" value="F:sigma factor activity"/>
    <property type="evidence" value="ECO:0007669"/>
    <property type="project" value="UniProtKB-KW"/>
</dbReference>
<organism evidence="7 8">
    <name type="scientific">Nitrosomonas marina</name>
    <dbReference type="NCBI Taxonomy" id="917"/>
    <lineage>
        <taxon>Bacteria</taxon>
        <taxon>Pseudomonadati</taxon>
        <taxon>Pseudomonadota</taxon>
        <taxon>Betaproteobacteria</taxon>
        <taxon>Nitrosomonadales</taxon>
        <taxon>Nitrosomonadaceae</taxon>
        <taxon>Nitrosomonas</taxon>
    </lineage>
</organism>
<dbReference type="GO" id="GO:0003677">
    <property type="term" value="F:DNA binding"/>
    <property type="evidence" value="ECO:0007669"/>
    <property type="project" value="InterPro"/>
</dbReference>
<feature type="domain" description="RNA polymerase sigma factor 70 region 4 type 2" evidence="6">
    <location>
        <begin position="164"/>
        <end position="212"/>
    </location>
</feature>
<dbReference type="CDD" id="cd06171">
    <property type="entry name" value="Sigma70_r4"/>
    <property type="match status" value="1"/>
</dbReference>
<comment type="similarity">
    <text evidence="1">Belongs to the sigma-70 factor family. ECF subfamily.</text>
</comment>
<dbReference type="InterPro" id="IPR013324">
    <property type="entry name" value="RNA_pol_sigma_r3/r4-like"/>
</dbReference>
<dbReference type="NCBIfam" id="TIGR02937">
    <property type="entry name" value="sigma70-ECF"/>
    <property type="match status" value="1"/>
</dbReference>
<dbReference type="Proteomes" id="UP000199345">
    <property type="component" value="Unassembled WGS sequence"/>
</dbReference>
<evidence type="ECO:0000256" key="3">
    <source>
        <dbReference type="ARBA" id="ARBA00023082"/>
    </source>
</evidence>
<dbReference type="InterPro" id="IPR014284">
    <property type="entry name" value="RNA_pol_sigma-70_dom"/>
</dbReference>
<evidence type="ECO:0000256" key="2">
    <source>
        <dbReference type="ARBA" id="ARBA00023015"/>
    </source>
</evidence>
<evidence type="ECO:0000313" key="8">
    <source>
        <dbReference type="Proteomes" id="UP000199345"/>
    </source>
</evidence>
<dbReference type="InterPro" id="IPR039425">
    <property type="entry name" value="RNA_pol_sigma-70-like"/>
</dbReference>
<dbReference type="Gene3D" id="1.10.10.10">
    <property type="entry name" value="Winged helix-like DNA-binding domain superfamily/Winged helix DNA-binding domain"/>
    <property type="match status" value="1"/>
</dbReference>
<keyword evidence="3" id="KW-0731">Sigma factor</keyword>
<dbReference type="InterPro" id="IPR013325">
    <property type="entry name" value="RNA_pol_sigma_r2"/>
</dbReference>
<keyword evidence="8" id="KW-1185">Reference proteome</keyword>
<dbReference type="AlphaFoldDB" id="A0A1H9YLV1"/>
<dbReference type="GO" id="GO:0006352">
    <property type="term" value="P:DNA-templated transcription initiation"/>
    <property type="evidence" value="ECO:0007669"/>
    <property type="project" value="InterPro"/>
</dbReference>
<keyword evidence="2" id="KW-0805">Transcription regulation</keyword>
<feature type="domain" description="RNA polymerase sigma-70 region 2" evidence="5">
    <location>
        <begin position="64"/>
        <end position="126"/>
    </location>
</feature>
<dbReference type="PANTHER" id="PTHR43133">
    <property type="entry name" value="RNA POLYMERASE ECF-TYPE SIGMA FACTO"/>
    <property type="match status" value="1"/>
</dbReference>
<dbReference type="Gene3D" id="1.10.1740.10">
    <property type="match status" value="1"/>
</dbReference>
<dbReference type="SUPFAM" id="SSF88659">
    <property type="entry name" value="Sigma3 and sigma4 domains of RNA polymerase sigma factors"/>
    <property type="match status" value="1"/>
</dbReference>
<dbReference type="InterPro" id="IPR013249">
    <property type="entry name" value="RNA_pol_sigma70_r4_t2"/>
</dbReference>
<name>A0A1H9YLV1_9PROT</name>
<dbReference type="SUPFAM" id="SSF88946">
    <property type="entry name" value="Sigma2 domain of RNA polymerase sigma factors"/>
    <property type="match status" value="1"/>
</dbReference>
<dbReference type="PANTHER" id="PTHR43133:SF63">
    <property type="entry name" value="RNA POLYMERASE SIGMA FACTOR FECI-RELATED"/>
    <property type="match status" value="1"/>
</dbReference>
<proteinExistence type="inferred from homology"/>
<accession>A0A1H9YLV1</accession>
<dbReference type="InterPro" id="IPR007627">
    <property type="entry name" value="RNA_pol_sigma70_r2"/>
</dbReference>
<keyword evidence="4" id="KW-0804">Transcription</keyword>
<evidence type="ECO:0000313" key="7">
    <source>
        <dbReference type="EMBL" id="SES70093.1"/>
    </source>
</evidence>
<evidence type="ECO:0000256" key="4">
    <source>
        <dbReference type="ARBA" id="ARBA00023163"/>
    </source>
</evidence>
<dbReference type="EMBL" id="FOIA01000002">
    <property type="protein sequence ID" value="SES70093.1"/>
    <property type="molecule type" value="Genomic_DNA"/>
</dbReference>
<evidence type="ECO:0000256" key="1">
    <source>
        <dbReference type="ARBA" id="ARBA00010641"/>
    </source>
</evidence>
<sequence length="217" mass="24828">MIPKTAIYSLVKQDWISADATICRIPICRLLKHNAAHIINSTPQSFSTRCMSSSVFLTQVYLKHIFELRAFLLRRVGCREIAAELAQETFLRMMNYQHTEALHNIRALLYQIAGNLAVDYHRMQVRQPVHTTIHELSPHDIPVSDASDPARIVFARQILEQLCHVIEELPPQCHRAFVLHKFDGLSHADIASQLGITRNAVEKLLIRALVRLRRVLA</sequence>
<evidence type="ECO:0000259" key="5">
    <source>
        <dbReference type="Pfam" id="PF04542"/>
    </source>
</evidence>
<gene>
    <name evidence="7" type="ORF">SAMN05216326_10269</name>
</gene>